<dbReference type="GO" id="GO:0006654">
    <property type="term" value="P:phosphatidic acid biosynthetic process"/>
    <property type="evidence" value="ECO:0007669"/>
    <property type="project" value="TreeGrafter"/>
</dbReference>
<dbReference type="GO" id="GO:0005783">
    <property type="term" value="C:endoplasmic reticulum"/>
    <property type="evidence" value="ECO:0007669"/>
    <property type="project" value="TreeGrafter"/>
</dbReference>
<dbReference type="EMBL" id="NAJM01000053">
    <property type="protein sequence ID" value="RVX67032.1"/>
    <property type="molecule type" value="Genomic_DNA"/>
</dbReference>
<evidence type="ECO:0000313" key="6">
    <source>
        <dbReference type="Proteomes" id="UP000288859"/>
    </source>
</evidence>
<dbReference type="GO" id="GO:0005811">
    <property type="term" value="C:lipid droplet"/>
    <property type="evidence" value="ECO:0007669"/>
    <property type="project" value="TreeGrafter"/>
</dbReference>
<evidence type="ECO:0000256" key="1">
    <source>
        <dbReference type="ARBA" id="ARBA00006484"/>
    </source>
</evidence>
<dbReference type="PROSITE" id="PS00061">
    <property type="entry name" value="ADH_SHORT"/>
    <property type="match status" value="1"/>
</dbReference>
<dbReference type="InterPro" id="IPR020904">
    <property type="entry name" value="Sc_DH/Rdtase_CS"/>
</dbReference>
<proteinExistence type="inferred from homology"/>
<dbReference type="VEuPathDB" id="FungiDB:PV10_03142"/>
<evidence type="ECO:0000256" key="4">
    <source>
        <dbReference type="RuleBase" id="RU000363"/>
    </source>
</evidence>
<protein>
    <submittedName>
        <fullName evidence="5">Uncharacterized protein</fullName>
    </submittedName>
</protein>
<dbReference type="GO" id="GO:0019433">
    <property type="term" value="P:triglyceride catabolic process"/>
    <property type="evidence" value="ECO:0007669"/>
    <property type="project" value="TreeGrafter"/>
</dbReference>
<dbReference type="Gene3D" id="3.40.50.720">
    <property type="entry name" value="NAD(P)-binding Rossmann-like Domain"/>
    <property type="match status" value="1"/>
</dbReference>
<dbReference type="InterPro" id="IPR002347">
    <property type="entry name" value="SDR_fam"/>
</dbReference>
<dbReference type="PANTHER" id="PTHR44169:SF3">
    <property type="entry name" value="SHORT-CHAIN DEHYDROGENASE SRDE"/>
    <property type="match status" value="1"/>
</dbReference>
<evidence type="ECO:0000256" key="3">
    <source>
        <dbReference type="ARBA" id="ARBA00023002"/>
    </source>
</evidence>
<gene>
    <name evidence="5" type="ORF">B0A52_09246</name>
</gene>
<dbReference type="GO" id="GO:0000140">
    <property type="term" value="F:acylglycerone-phosphate reductase (NADP+) activity"/>
    <property type="evidence" value="ECO:0007669"/>
    <property type="project" value="TreeGrafter"/>
</dbReference>
<keyword evidence="3" id="KW-0560">Oxidoreductase</keyword>
<reference evidence="5 6" key="1">
    <citation type="submission" date="2017-03" db="EMBL/GenBank/DDBJ databases">
        <title>Genomes of endolithic fungi from Antarctica.</title>
        <authorList>
            <person name="Coleine C."/>
            <person name="Masonjones S."/>
            <person name="Stajich J.E."/>
        </authorList>
    </citation>
    <scope>NUCLEOTIDE SEQUENCE [LARGE SCALE GENOMIC DNA]</scope>
    <source>
        <strain evidence="5 6">CCFEE 6314</strain>
    </source>
</reference>
<name>A0A438MW04_EXOME</name>
<dbReference type="PANTHER" id="PTHR44169">
    <property type="entry name" value="NADPH-DEPENDENT 1-ACYLDIHYDROXYACETONE PHOSPHATE REDUCTASE"/>
    <property type="match status" value="1"/>
</dbReference>
<dbReference type="OrthoDB" id="2102561at2759"/>
<organism evidence="5 6">
    <name type="scientific">Exophiala mesophila</name>
    <name type="common">Black yeast-like fungus</name>
    <dbReference type="NCBI Taxonomy" id="212818"/>
    <lineage>
        <taxon>Eukaryota</taxon>
        <taxon>Fungi</taxon>
        <taxon>Dikarya</taxon>
        <taxon>Ascomycota</taxon>
        <taxon>Pezizomycotina</taxon>
        <taxon>Eurotiomycetes</taxon>
        <taxon>Chaetothyriomycetidae</taxon>
        <taxon>Chaetothyriales</taxon>
        <taxon>Herpotrichiellaceae</taxon>
        <taxon>Exophiala</taxon>
    </lineage>
</organism>
<accession>A0A438MW04</accession>
<evidence type="ECO:0000256" key="2">
    <source>
        <dbReference type="ARBA" id="ARBA00022857"/>
    </source>
</evidence>
<evidence type="ECO:0000313" key="5">
    <source>
        <dbReference type="EMBL" id="RVX67032.1"/>
    </source>
</evidence>
<dbReference type="Proteomes" id="UP000288859">
    <property type="component" value="Unassembled WGS sequence"/>
</dbReference>
<comment type="caution">
    <text evidence="5">The sequence shown here is derived from an EMBL/GenBank/DDBJ whole genome shotgun (WGS) entry which is preliminary data.</text>
</comment>
<dbReference type="SUPFAM" id="SSF51735">
    <property type="entry name" value="NAD(P)-binding Rossmann-fold domains"/>
    <property type="match status" value="1"/>
</dbReference>
<dbReference type="PRINTS" id="PR00080">
    <property type="entry name" value="SDRFAMILY"/>
</dbReference>
<dbReference type="AlphaFoldDB" id="A0A438MW04"/>
<dbReference type="GO" id="GO:0004806">
    <property type="term" value="F:triacylglycerol lipase activity"/>
    <property type="evidence" value="ECO:0007669"/>
    <property type="project" value="TreeGrafter"/>
</dbReference>
<dbReference type="PRINTS" id="PR00081">
    <property type="entry name" value="GDHRDH"/>
</dbReference>
<keyword evidence="2" id="KW-0521">NADP</keyword>
<dbReference type="Pfam" id="PF00106">
    <property type="entry name" value="adh_short"/>
    <property type="match status" value="1"/>
</dbReference>
<sequence>MLLLTQVGEQLIYKNTSTQTIIFTLVGLKIACKGGIGDVLAQQLHQKGLLVFATARSLAKIEHLKEQGIKVLQLDVVDDASIQKAVEQVGAETGGKLDFLINNSGGGYSMPLLDSDLTAAKQLFDVNVFALVGVTKAFSPLLIASKGTVINVGSGIGYVPYPWSGWYNTSKAAANLLTDVMRIELGLLGVKVVLVVCGGIKTNFYSNLVNTPTLPATSPYIAAKEEVQESMSGENFTKVAMDAQVAVKKIVDNILSSSPTKRHWVASGSFLVWFVSTFGWATIWDTLIKGQAKLGIVQEKIKAAAKSK</sequence>
<dbReference type="InterPro" id="IPR036291">
    <property type="entry name" value="NAD(P)-bd_dom_sf"/>
</dbReference>
<comment type="similarity">
    <text evidence="1 4">Belongs to the short-chain dehydrogenases/reductases (SDR) family.</text>
</comment>